<dbReference type="InterPro" id="IPR011006">
    <property type="entry name" value="CheY-like_superfamily"/>
</dbReference>
<dbReference type="AlphaFoldDB" id="A0A7J6WI75"/>
<dbReference type="SUPFAM" id="SSF52172">
    <property type="entry name" value="CheY-like"/>
    <property type="match status" value="1"/>
</dbReference>
<sequence>MDGFQLLDFVRAVYNMFFLLMPSDHKLDVMERRLEAGACFFFRKPLTMMNYENMWQFIYIENVEYFQQINKEDQGSPPPPQDRSSSLSYVVIFLADNKGIHHILPTLAMEKMKTRR</sequence>
<evidence type="ECO:0008006" key="3">
    <source>
        <dbReference type="Google" id="ProtNLM"/>
    </source>
</evidence>
<gene>
    <name evidence="1" type="ORF">FRX31_013287</name>
</gene>
<evidence type="ECO:0000313" key="1">
    <source>
        <dbReference type="EMBL" id="KAF5197126.1"/>
    </source>
</evidence>
<organism evidence="1 2">
    <name type="scientific">Thalictrum thalictroides</name>
    <name type="common">Rue-anemone</name>
    <name type="synonym">Anemone thalictroides</name>
    <dbReference type="NCBI Taxonomy" id="46969"/>
    <lineage>
        <taxon>Eukaryota</taxon>
        <taxon>Viridiplantae</taxon>
        <taxon>Streptophyta</taxon>
        <taxon>Embryophyta</taxon>
        <taxon>Tracheophyta</taxon>
        <taxon>Spermatophyta</taxon>
        <taxon>Magnoliopsida</taxon>
        <taxon>Ranunculales</taxon>
        <taxon>Ranunculaceae</taxon>
        <taxon>Thalictroideae</taxon>
        <taxon>Thalictrum</taxon>
    </lineage>
</organism>
<protein>
    <recommendedName>
        <fullName evidence="3">Response regulatory domain-containing protein</fullName>
    </recommendedName>
</protein>
<comment type="caution">
    <text evidence="1">The sequence shown here is derived from an EMBL/GenBank/DDBJ whole genome shotgun (WGS) entry which is preliminary data.</text>
</comment>
<accession>A0A7J6WI75</accession>
<proteinExistence type="predicted"/>
<keyword evidence="2" id="KW-1185">Reference proteome</keyword>
<dbReference type="EMBL" id="JABWDY010015072">
    <property type="protein sequence ID" value="KAF5197126.1"/>
    <property type="molecule type" value="Genomic_DNA"/>
</dbReference>
<reference evidence="1 2" key="1">
    <citation type="submission" date="2020-06" db="EMBL/GenBank/DDBJ databases">
        <title>Transcriptomic and genomic resources for Thalictrum thalictroides and T. hernandezii: Facilitating candidate gene discovery in an emerging model plant lineage.</title>
        <authorList>
            <person name="Arias T."/>
            <person name="Riano-Pachon D.M."/>
            <person name="Di Stilio V.S."/>
        </authorList>
    </citation>
    <scope>NUCLEOTIDE SEQUENCE [LARGE SCALE GENOMIC DNA]</scope>
    <source>
        <strain evidence="2">cv. WT478/WT964</strain>
        <tissue evidence="1">Leaves</tissue>
    </source>
</reference>
<evidence type="ECO:0000313" key="2">
    <source>
        <dbReference type="Proteomes" id="UP000554482"/>
    </source>
</evidence>
<dbReference type="OrthoDB" id="60033at2759"/>
<name>A0A7J6WI75_THATH</name>
<dbReference type="Proteomes" id="UP000554482">
    <property type="component" value="Unassembled WGS sequence"/>
</dbReference>